<comment type="subunit">
    <text evidence="1">The 26S proteasome consists of a 20S proteasome core and two 19S regulatory subunits. The 20S proteasome core is composed of 28 subunits that are arranged in four stacked rings, resulting in a barrel-shaped structure. The two end rings are each formed by seven alpha subunits, and the two central rings are each formed by seven beta subunits. The catalytic chamber with the active sites is on the inside of the barrel.</text>
</comment>
<dbReference type="EMBL" id="CH916369">
    <property type="protein sequence ID" value="EDV93507.1"/>
    <property type="molecule type" value="Genomic_DNA"/>
</dbReference>
<dbReference type="InterPro" id="IPR001353">
    <property type="entry name" value="Proteasome_sua/b"/>
</dbReference>
<dbReference type="STRING" id="7222.B4JFM6"/>
<dbReference type="eggNOG" id="KOG0180">
    <property type="taxonomic scope" value="Eukaryota"/>
</dbReference>
<dbReference type="Gene3D" id="3.60.20.10">
    <property type="entry name" value="Glutamine Phosphoribosylpyrophosphate, subunit 1, domain 1"/>
    <property type="match status" value="1"/>
</dbReference>
<dbReference type="InterPro" id="IPR023333">
    <property type="entry name" value="Proteasome_suB-type"/>
</dbReference>
<evidence type="ECO:0000256" key="1">
    <source>
        <dbReference type="ARBA" id="ARBA00026071"/>
    </source>
</evidence>
<dbReference type="InterPro" id="IPR029055">
    <property type="entry name" value="Ntn_hydrolases_N"/>
</dbReference>
<evidence type="ECO:0000313" key="2">
    <source>
        <dbReference type="EMBL" id="EDV93507.1"/>
    </source>
</evidence>
<dbReference type="OrthoDB" id="204949at2759"/>
<dbReference type="KEGG" id="dgr:6563521"/>
<evidence type="ECO:0000313" key="3">
    <source>
        <dbReference type="Proteomes" id="UP000001070"/>
    </source>
</evidence>
<dbReference type="Pfam" id="PF00227">
    <property type="entry name" value="Proteasome"/>
    <property type="match status" value="1"/>
</dbReference>
<dbReference type="GO" id="GO:0051603">
    <property type="term" value="P:proteolysis involved in protein catabolic process"/>
    <property type="evidence" value="ECO:0007669"/>
    <property type="project" value="InterPro"/>
</dbReference>
<dbReference type="PANTHER" id="PTHR32194">
    <property type="entry name" value="METALLOPROTEASE TLDD"/>
    <property type="match status" value="1"/>
</dbReference>
<accession>B4JFM6</accession>
<dbReference type="SUPFAM" id="SSF56235">
    <property type="entry name" value="N-terminal nucleophile aminohydrolases (Ntn hydrolases)"/>
    <property type="match status" value="1"/>
</dbReference>
<proteinExistence type="predicted"/>
<gene>
    <name evidence="2" type="primary">Dgri\GH19348</name>
    <name evidence="2" type="ORF">Dgri_GH19348</name>
</gene>
<name>B4JFM6_DROGR</name>
<reference evidence="2 3" key="1">
    <citation type="journal article" date="2007" name="Nature">
        <title>Evolution of genes and genomes on the Drosophila phylogeny.</title>
        <authorList>
            <consortium name="Drosophila 12 Genomes Consortium"/>
            <person name="Clark A.G."/>
            <person name="Eisen M.B."/>
            <person name="Smith D.R."/>
            <person name="Bergman C.M."/>
            <person name="Oliver B."/>
            <person name="Markow T.A."/>
            <person name="Kaufman T.C."/>
            <person name="Kellis M."/>
            <person name="Gelbart W."/>
            <person name="Iyer V.N."/>
            <person name="Pollard D.A."/>
            <person name="Sackton T.B."/>
            <person name="Larracuente A.M."/>
            <person name="Singh N.D."/>
            <person name="Abad J.P."/>
            <person name="Abt D.N."/>
            <person name="Adryan B."/>
            <person name="Aguade M."/>
            <person name="Akashi H."/>
            <person name="Anderson W.W."/>
            <person name="Aquadro C.F."/>
            <person name="Ardell D.H."/>
            <person name="Arguello R."/>
            <person name="Artieri C.G."/>
            <person name="Barbash D.A."/>
            <person name="Barker D."/>
            <person name="Barsanti P."/>
            <person name="Batterham P."/>
            <person name="Batzoglou S."/>
            <person name="Begun D."/>
            <person name="Bhutkar A."/>
            <person name="Blanco E."/>
            <person name="Bosak S.A."/>
            <person name="Bradley R.K."/>
            <person name="Brand A.D."/>
            <person name="Brent M.R."/>
            <person name="Brooks A.N."/>
            <person name="Brown R.H."/>
            <person name="Butlin R.K."/>
            <person name="Caggese C."/>
            <person name="Calvi B.R."/>
            <person name="Bernardo de Carvalho A."/>
            <person name="Caspi A."/>
            <person name="Castrezana S."/>
            <person name="Celniker S.E."/>
            <person name="Chang J.L."/>
            <person name="Chapple C."/>
            <person name="Chatterji S."/>
            <person name="Chinwalla A."/>
            <person name="Civetta A."/>
            <person name="Clifton S.W."/>
            <person name="Comeron J.M."/>
            <person name="Costello J.C."/>
            <person name="Coyne J.A."/>
            <person name="Daub J."/>
            <person name="David R.G."/>
            <person name="Delcher A.L."/>
            <person name="Delehaunty K."/>
            <person name="Do C.B."/>
            <person name="Ebling H."/>
            <person name="Edwards K."/>
            <person name="Eickbush T."/>
            <person name="Evans J.D."/>
            <person name="Filipski A."/>
            <person name="Findeiss S."/>
            <person name="Freyhult E."/>
            <person name="Fulton L."/>
            <person name="Fulton R."/>
            <person name="Garcia A.C."/>
            <person name="Gardiner A."/>
            <person name="Garfield D.A."/>
            <person name="Garvin B.E."/>
            <person name="Gibson G."/>
            <person name="Gilbert D."/>
            <person name="Gnerre S."/>
            <person name="Godfrey J."/>
            <person name="Good R."/>
            <person name="Gotea V."/>
            <person name="Gravely B."/>
            <person name="Greenberg A.J."/>
            <person name="Griffiths-Jones S."/>
            <person name="Gross S."/>
            <person name="Guigo R."/>
            <person name="Gustafson E.A."/>
            <person name="Haerty W."/>
            <person name="Hahn M.W."/>
            <person name="Halligan D.L."/>
            <person name="Halpern A.L."/>
            <person name="Halter G.M."/>
            <person name="Han M.V."/>
            <person name="Heger A."/>
            <person name="Hillier L."/>
            <person name="Hinrichs A.S."/>
            <person name="Holmes I."/>
            <person name="Hoskins R.A."/>
            <person name="Hubisz M.J."/>
            <person name="Hultmark D."/>
            <person name="Huntley M.A."/>
            <person name="Jaffe D.B."/>
            <person name="Jagadeeshan S."/>
            <person name="Jeck W.R."/>
            <person name="Johnson J."/>
            <person name="Jones C.D."/>
            <person name="Jordan W.C."/>
            <person name="Karpen G.H."/>
            <person name="Kataoka E."/>
            <person name="Keightley P.D."/>
            <person name="Kheradpour P."/>
            <person name="Kirkness E.F."/>
            <person name="Koerich L.B."/>
            <person name="Kristiansen K."/>
            <person name="Kudrna D."/>
            <person name="Kulathinal R.J."/>
            <person name="Kumar S."/>
            <person name="Kwok R."/>
            <person name="Lander E."/>
            <person name="Langley C.H."/>
            <person name="Lapoint R."/>
            <person name="Lazzaro B.P."/>
            <person name="Lee S.J."/>
            <person name="Levesque L."/>
            <person name="Li R."/>
            <person name="Lin C.F."/>
            <person name="Lin M.F."/>
            <person name="Lindblad-Toh K."/>
            <person name="Llopart A."/>
            <person name="Long M."/>
            <person name="Low L."/>
            <person name="Lozovsky E."/>
            <person name="Lu J."/>
            <person name="Luo M."/>
            <person name="Machado C.A."/>
            <person name="Makalowski W."/>
            <person name="Marzo M."/>
            <person name="Matsuda M."/>
            <person name="Matzkin L."/>
            <person name="McAllister B."/>
            <person name="McBride C.S."/>
            <person name="McKernan B."/>
            <person name="McKernan K."/>
            <person name="Mendez-Lago M."/>
            <person name="Minx P."/>
            <person name="Mollenhauer M.U."/>
            <person name="Montooth K."/>
            <person name="Mount S.M."/>
            <person name="Mu X."/>
            <person name="Myers E."/>
            <person name="Negre B."/>
            <person name="Newfeld S."/>
            <person name="Nielsen R."/>
            <person name="Noor M.A."/>
            <person name="O'Grady P."/>
            <person name="Pachter L."/>
            <person name="Papaceit M."/>
            <person name="Parisi M.J."/>
            <person name="Parisi M."/>
            <person name="Parts L."/>
            <person name="Pedersen J.S."/>
            <person name="Pesole G."/>
            <person name="Phillippy A.M."/>
            <person name="Ponting C.P."/>
            <person name="Pop M."/>
            <person name="Porcelli D."/>
            <person name="Powell J.R."/>
            <person name="Prohaska S."/>
            <person name="Pruitt K."/>
            <person name="Puig M."/>
            <person name="Quesneville H."/>
            <person name="Ram K.R."/>
            <person name="Rand D."/>
            <person name="Rasmussen M.D."/>
            <person name="Reed L.K."/>
            <person name="Reenan R."/>
            <person name="Reily A."/>
            <person name="Remington K.A."/>
            <person name="Rieger T.T."/>
            <person name="Ritchie M.G."/>
            <person name="Robin C."/>
            <person name="Rogers Y.H."/>
            <person name="Rohde C."/>
            <person name="Rozas J."/>
            <person name="Rubenfield M.J."/>
            <person name="Ruiz A."/>
            <person name="Russo S."/>
            <person name="Salzberg S.L."/>
            <person name="Sanchez-Gracia A."/>
            <person name="Saranga D.J."/>
            <person name="Sato H."/>
            <person name="Schaeffer S.W."/>
            <person name="Schatz M.C."/>
            <person name="Schlenke T."/>
            <person name="Schwartz R."/>
            <person name="Segarra C."/>
            <person name="Singh R.S."/>
            <person name="Sirot L."/>
            <person name="Sirota M."/>
            <person name="Sisneros N.B."/>
            <person name="Smith C.D."/>
            <person name="Smith T.F."/>
            <person name="Spieth J."/>
            <person name="Stage D.E."/>
            <person name="Stark A."/>
            <person name="Stephan W."/>
            <person name="Strausberg R.L."/>
            <person name="Strempel S."/>
            <person name="Sturgill D."/>
            <person name="Sutton G."/>
            <person name="Sutton G.G."/>
            <person name="Tao W."/>
            <person name="Teichmann S."/>
            <person name="Tobari Y.N."/>
            <person name="Tomimura Y."/>
            <person name="Tsolas J.M."/>
            <person name="Valente V.L."/>
            <person name="Venter E."/>
            <person name="Venter J.C."/>
            <person name="Vicario S."/>
            <person name="Vieira F.G."/>
            <person name="Vilella A.J."/>
            <person name="Villasante A."/>
            <person name="Walenz B."/>
            <person name="Wang J."/>
            <person name="Wasserman M."/>
            <person name="Watts T."/>
            <person name="Wilson D."/>
            <person name="Wilson R.K."/>
            <person name="Wing R.A."/>
            <person name="Wolfner M.F."/>
            <person name="Wong A."/>
            <person name="Wong G.K."/>
            <person name="Wu C.I."/>
            <person name="Wu G."/>
            <person name="Yamamoto D."/>
            <person name="Yang H.P."/>
            <person name="Yang S.P."/>
            <person name="Yorke J.A."/>
            <person name="Yoshida K."/>
            <person name="Zdobnov E."/>
            <person name="Zhang P."/>
            <person name="Zhang Y."/>
            <person name="Zimin A.V."/>
            <person name="Baldwin J."/>
            <person name="Abdouelleil A."/>
            <person name="Abdulkadir J."/>
            <person name="Abebe A."/>
            <person name="Abera B."/>
            <person name="Abreu J."/>
            <person name="Acer S.C."/>
            <person name="Aftuck L."/>
            <person name="Alexander A."/>
            <person name="An P."/>
            <person name="Anderson E."/>
            <person name="Anderson S."/>
            <person name="Arachi H."/>
            <person name="Azer M."/>
            <person name="Bachantsang P."/>
            <person name="Barry A."/>
            <person name="Bayul T."/>
            <person name="Berlin A."/>
            <person name="Bessette D."/>
            <person name="Bloom T."/>
            <person name="Blye J."/>
            <person name="Boguslavskiy L."/>
            <person name="Bonnet C."/>
            <person name="Boukhgalter B."/>
            <person name="Bourzgui I."/>
            <person name="Brown A."/>
            <person name="Cahill P."/>
            <person name="Channer S."/>
            <person name="Cheshatsang Y."/>
            <person name="Chuda L."/>
            <person name="Citroen M."/>
            <person name="Collymore A."/>
            <person name="Cooke P."/>
            <person name="Costello M."/>
            <person name="D'Aco K."/>
            <person name="Daza R."/>
            <person name="De Haan G."/>
            <person name="DeGray S."/>
            <person name="DeMaso C."/>
            <person name="Dhargay N."/>
            <person name="Dooley K."/>
            <person name="Dooley E."/>
            <person name="Doricent M."/>
            <person name="Dorje P."/>
            <person name="Dorjee K."/>
            <person name="Dupes A."/>
            <person name="Elong R."/>
            <person name="Falk J."/>
            <person name="Farina A."/>
            <person name="Faro S."/>
            <person name="Ferguson D."/>
            <person name="Fisher S."/>
            <person name="Foley C.D."/>
            <person name="Franke A."/>
            <person name="Friedrich D."/>
            <person name="Gadbois L."/>
            <person name="Gearin G."/>
            <person name="Gearin C.R."/>
            <person name="Giannoukos G."/>
            <person name="Goode T."/>
            <person name="Graham J."/>
            <person name="Grandbois E."/>
            <person name="Grewal S."/>
            <person name="Gyaltsen K."/>
            <person name="Hafez N."/>
            <person name="Hagos B."/>
            <person name="Hall J."/>
            <person name="Henson C."/>
            <person name="Hollinger A."/>
            <person name="Honan T."/>
            <person name="Huard M.D."/>
            <person name="Hughes L."/>
            <person name="Hurhula B."/>
            <person name="Husby M.E."/>
            <person name="Kamat A."/>
            <person name="Kanga B."/>
            <person name="Kashin S."/>
            <person name="Khazanovich D."/>
            <person name="Kisner P."/>
            <person name="Lance K."/>
            <person name="Lara M."/>
            <person name="Lee W."/>
            <person name="Lennon N."/>
            <person name="Letendre F."/>
            <person name="LeVine R."/>
            <person name="Lipovsky A."/>
            <person name="Liu X."/>
            <person name="Liu J."/>
            <person name="Liu S."/>
            <person name="Lokyitsang T."/>
            <person name="Lokyitsang Y."/>
            <person name="Lubonja R."/>
            <person name="Lui A."/>
            <person name="MacDonald P."/>
            <person name="Magnisalis V."/>
            <person name="Maru K."/>
            <person name="Matthews C."/>
            <person name="McCusker W."/>
            <person name="McDonough S."/>
            <person name="Mehta T."/>
            <person name="Meldrim J."/>
            <person name="Meneus L."/>
            <person name="Mihai O."/>
            <person name="Mihalev A."/>
            <person name="Mihova T."/>
            <person name="Mittelman R."/>
            <person name="Mlenga V."/>
            <person name="Montmayeur A."/>
            <person name="Mulrain L."/>
            <person name="Navidi A."/>
            <person name="Naylor J."/>
            <person name="Negash T."/>
            <person name="Nguyen T."/>
            <person name="Nguyen N."/>
            <person name="Nicol R."/>
            <person name="Norbu C."/>
            <person name="Norbu N."/>
            <person name="Novod N."/>
            <person name="O'Neill B."/>
            <person name="Osman S."/>
            <person name="Markiewicz E."/>
            <person name="Oyono O.L."/>
            <person name="Patti C."/>
            <person name="Phunkhang P."/>
            <person name="Pierre F."/>
            <person name="Priest M."/>
            <person name="Raghuraman S."/>
            <person name="Rege F."/>
            <person name="Reyes R."/>
            <person name="Rise C."/>
            <person name="Rogov P."/>
            <person name="Ross K."/>
            <person name="Ryan E."/>
            <person name="Settipalli S."/>
            <person name="Shea T."/>
            <person name="Sherpa N."/>
            <person name="Shi L."/>
            <person name="Shih D."/>
            <person name="Sparrow T."/>
            <person name="Spaulding J."/>
            <person name="Stalker J."/>
            <person name="Stange-Thomann N."/>
            <person name="Stavropoulos S."/>
            <person name="Stone C."/>
            <person name="Strader C."/>
            <person name="Tesfaye S."/>
            <person name="Thomson T."/>
            <person name="Thoulutsang Y."/>
            <person name="Thoulutsang D."/>
            <person name="Topham K."/>
            <person name="Topping I."/>
            <person name="Tsamla T."/>
            <person name="Vassiliev H."/>
            <person name="Vo A."/>
            <person name="Wangchuk T."/>
            <person name="Wangdi T."/>
            <person name="Weiand M."/>
            <person name="Wilkinson J."/>
            <person name="Wilson A."/>
            <person name="Yadav S."/>
            <person name="Young G."/>
            <person name="Yu Q."/>
            <person name="Zembek L."/>
            <person name="Zhong D."/>
            <person name="Zimmer A."/>
            <person name="Zwirko Z."/>
            <person name="Jaffe D.B."/>
            <person name="Alvarez P."/>
            <person name="Brockman W."/>
            <person name="Butler J."/>
            <person name="Chin C."/>
            <person name="Gnerre S."/>
            <person name="Grabherr M."/>
            <person name="Kleber M."/>
            <person name="Mauceli E."/>
            <person name="MacCallum I."/>
        </authorList>
    </citation>
    <scope>NUCLEOTIDE SEQUENCE [LARGE SCALE GENOMIC DNA]</scope>
    <source>
        <strain evidence="3">Tucson 15287-2541.00</strain>
    </source>
</reference>
<dbReference type="AlphaFoldDB" id="B4JFM6"/>
<sequence length="200" mass="22298">MANNIDYCNGSIIAMHGKDCVAIAVKGGNINDSNKNLYKLGARLYLGLTGRLADILMAYKHLILRKNIFELEKNRELLPKELTLILSQLLYAHRLVPFQIEAVIVGMDPDTLEPHICSLGMIGYPNVTKDFVVAGHRHGPLLGLCKSLWRPSLNPSQLYDTIGQTMIQFCTSYISVGCGVDICLIEKYKITERSLSIKPH</sequence>
<dbReference type="PhylomeDB" id="B4JFM6"/>
<protein>
    <submittedName>
        <fullName evidence="2">GH19348</fullName>
    </submittedName>
</protein>
<dbReference type="GO" id="GO:0005737">
    <property type="term" value="C:cytoplasm"/>
    <property type="evidence" value="ECO:0007669"/>
    <property type="project" value="TreeGrafter"/>
</dbReference>
<dbReference type="Proteomes" id="UP000001070">
    <property type="component" value="Unassembled WGS sequence"/>
</dbReference>
<dbReference type="InParanoid" id="B4JFM6"/>
<dbReference type="PANTHER" id="PTHR32194:SF10">
    <property type="entry name" value="PROTEASOME SUBUNIT BETA TYPE-3"/>
    <property type="match status" value="1"/>
</dbReference>
<dbReference type="HOGENOM" id="CLU_035750_10_0_1"/>
<dbReference type="GO" id="GO:0005839">
    <property type="term" value="C:proteasome core complex"/>
    <property type="evidence" value="ECO:0007669"/>
    <property type="project" value="InterPro"/>
</dbReference>
<organism evidence="3">
    <name type="scientific">Drosophila grimshawi</name>
    <name type="common">Hawaiian fruit fly</name>
    <name type="synonym">Idiomyia grimshawi</name>
    <dbReference type="NCBI Taxonomy" id="7222"/>
    <lineage>
        <taxon>Eukaryota</taxon>
        <taxon>Metazoa</taxon>
        <taxon>Ecdysozoa</taxon>
        <taxon>Arthropoda</taxon>
        <taxon>Hexapoda</taxon>
        <taxon>Insecta</taxon>
        <taxon>Pterygota</taxon>
        <taxon>Neoptera</taxon>
        <taxon>Endopterygota</taxon>
        <taxon>Diptera</taxon>
        <taxon>Brachycera</taxon>
        <taxon>Muscomorpha</taxon>
        <taxon>Ephydroidea</taxon>
        <taxon>Drosophilidae</taxon>
        <taxon>Drosophila</taxon>
        <taxon>Hawaiian Drosophila</taxon>
    </lineage>
</organism>
<dbReference type="OMA" id="KYKITER"/>
<dbReference type="SMR" id="B4JFM6"/>
<keyword evidence="3" id="KW-1185">Reference proteome</keyword>